<name>A0A0F9AUJ9_9ZZZZ</name>
<reference evidence="1" key="1">
    <citation type="journal article" date="2015" name="Nature">
        <title>Complex archaea that bridge the gap between prokaryotes and eukaryotes.</title>
        <authorList>
            <person name="Spang A."/>
            <person name="Saw J.H."/>
            <person name="Jorgensen S.L."/>
            <person name="Zaremba-Niedzwiedzka K."/>
            <person name="Martijn J."/>
            <person name="Lind A.E."/>
            <person name="van Eijk R."/>
            <person name="Schleper C."/>
            <person name="Guy L."/>
            <person name="Ettema T.J."/>
        </authorList>
    </citation>
    <scope>NUCLEOTIDE SEQUENCE</scope>
</reference>
<evidence type="ECO:0000313" key="1">
    <source>
        <dbReference type="EMBL" id="KKK82129.1"/>
    </source>
</evidence>
<sequence>MDYVIWSHEHQAWWRPDCCGYTQEVSEAGKYTKAEAGNIVASATPHGIEVIVPVFSAE</sequence>
<proteinExistence type="predicted"/>
<dbReference type="AlphaFoldDB" id="A0A0F9AUJ9"/>
<feature type="non-terminal residue" evidence="1">
    <location>
        <position position="58"/>
    </location>
</feature>
<dbReference type="EMBL" id="LAZR01052809">
    <property type="protein sequence ID" value="KKK82129.1"/>
    <property type="molecule type" value="Genomic_DNA"/>
</dbReference>
<accession>A0A0F9AUJ9</accession>
<comment type="caution">
    <text evidence="1">The sequence shown here is derived from an EMBL/GenBank/DDBJ whole genome shotgun (WGS) entry which is preliminary data.</text>
</comment>
<protein>
    <submittedName>
        <fullName evidence="1">Uncharacterized protein</fullName>
    </submittedName>
</protein>
<gene>
    <name evidence="1" type="ORF">LCGC14_2806510</name>
</gene>
<organism evidence="1">
    <name type="scientific">marine sediment metagenome</name>
    <dbReference type="NCBI Taxonomy" id="412755"/>
    <lineage>
        <taxon>unclassified sequences</taxon>
        <taxon>metagenomes</taxon>
        <taxon>ecological metagenomes</taxon>
    </lineage>
</organism>